<evidence type="ECO:0000313" key="2">
    <source>
        <dbReference type="Proteomes" id="UP000005316"/>
    </source>
</evidence>
<gene>
    <name evidence="1" type="ORF">HMPREF9372_1814</name>
</gene>
<sequence>MKTFIILKLPILIVAEMNGLFNLLQRDAEGGDLLVINAKMGNV</sequence>
<dbReference type="AlphaFoldDB" id="F9DSN3"/>
<dbReference type="Proteomes" id="UP000005316">
    <property type="component" value="Unassembled WGS sequence"/>
</dbReference>
<dbReference type="HOGENOM" id="CLU_3239840_0_0_9"/>
<protein>
    <submittedName>
        <fullName evidence="1">Uncharacterized protein</fullName>
    </submittedName>
</protein>
<proteinExistence type="predicted"/>
<accession>F9DSN3</accession>
<comment type="caution">
    <text evidence="1">The sequence shown here is derived from an EMBL/GenBank/DDBJ whole genome shotgun (WGS) entry which is preliminary data.</text>
</comment>
<name>F9DSN3_9BACL</name>
<reference evidence="1 2" key="1">
    <citation type="submission" date="2011-04" db="EMBL/GenBank/DDBJ databases">
        <authorList>
            <person name="Muzny D."/>
            <person name="Qin X."/>
            <person name="Deng J."/>
            <person name="Jiang H."/>
            <person name="Liu Y."/>
            <person name="Qu J."/>
            <person name="Song X.-Z."/>
            <person name="Zhang L."/>
            <person name="Thornton R."/>
            <person name="Coyle M."/>
            <person name="Francisco L."/>
            <person name="Jackson L."/>
            <person name="Javaid M."/>
            <person name="Korchina V."/>
            <person name="Kovar C."/>
            <person name="Mata R."/>
            <person name="Mathew T."/>
            <person name="Ngo R."/>
            <person name="Nguyen L."/>
            <person name="Nguyen N."/>
            <person name="Okwuonu G."/>
            <person name="Ongeri F."/>
            <person name="Pham C."/>
            <person name="Simmons D."/>
            <person name="Wilczek-Boney K."/>
            <person name="Hale W."/>
            <person name="Jakkamsetti A."/>
            <person name="Pham P."/>
            <person name="Ruth R."/>
            <person name="San Lucas F."/>
            <person name="Warren J."/>
            <person name="Zhang J."/>
            <person name="Zhao Z."/>
            <person name="Zhou C."/>
            <person name="Zhu D."/>
            <person name="Lee S."/>
            <person name="Bess C."/>
            <person name="Blankenburg K."/>
            <person name="Forbes L."/>
            <person name="Fu Q."/>
            <person name="Gubbala S."/>
            <person name="Hirani K."/>
            <person name="Jayaseelan J.C."/>
            <person name="Lara F."/>
            <person name="Munidasa M."/>
            <person name="Palculict T."/>
            <person name="Patil S."/>
            <person name="Pu L.-L."/>
            <person name="Saada N."/>
            <person name="Tang L."/>
            <person name="Weissenberger G."/>
            <person name="Zhu Y."/>
            <person name="Hemphill L."/>
            <person name="Shang Y."/>
            <person name="Youmans B."/>
            <person name="Ayvaz T."/>
            <person name="Ross M."/>
            <person name="Santibanez J."/>
            <person name="Aqrawi P."/>
            <person name="Gross S."/>
            <person name="Joshi V."/>
            <person name="Fowler G."/>
            <person name="Nazareth L."/>
            <person name="Reid J."/>
            <person name="Worley K."/>
            <person name="Petrosino J."/>
            <person name="Highlander S."/>
            <person name="Gibbs R."/>
        </authorList>
    </citation>
    <scope>NUCLEOTIDE SEQUENCE [LARGE SCALE GENOMIC DNA]</scope>
    <source>
        <strain evidence="1 2">2681</strain>
    </source>
</reference>
<evidence type="ECO:0000313" key="1">
    <source>
        <dbReference type="EMBL" id="EGQ26141.1"/>
    </source>
</evidence>
<dbReference type="EMBL" id="AFPZ01000056">
    <property type="protein sequence ID" value="EGQ26141.1"/>
    <property type="molecule type" value="Genomic_DNA"/>
</dbReference>
<organism evidence="1 2">
    <name type="scientific">Sporosarcina newyorkensis 2681</name>
    <dbReference type="NCBI Taxonomy" id="1027292"/>
    <lineage>
        <taxon>Bacteria</taxon>
        <taxon>Bacillati</taxon>
        <taxon>Bacillota</taxon>
        <taxon>Bacilli</taxon>
        <taxon>Bacillales</taxon>
        <taxon>Caryophanaceae</taxon>
        <taxon>Sporosarcina</taxon>
    </lineage>
</organism>